<proteinExistence type="predicted"/>
<dbReference type="RefSeq" id="WP_318596074.1">
    <property type="nucleotide sequence ID" value="NZ_JAWSTH010000009.1"/>
</dbReference>
<evidence type="ECO:0000313" key="1">
    <source>
        <dbReference type="EMBL" id="MDW5593815.1"/>
    </source>
</evidence>
<organism evidence="1 2">
    <name type="scientific">Conexibacter stalactiti</name>
    <dbReference type="NCBI Taxonomy" id="1940611"/>
    <lineage>
        <taxon>Bacteria</taxon>
        <taxon>Bacillati</taxon>
        <taxon>Actinomycetota</taxon>
        <taxon>Thermoleophilia</taxon>
        <taxon>Solirubrobacterales</taxon>
        <taxon>Conexibacteraceae</taxon>
        <taxon>Conexibacter</taxon>
    </lineage>
</organism>
<keyword evidence="2" id="KW-1185">Reference proteome</keyword>
<accession>A0ABU4HKI1</accession>
<keyword evidence="1" id="KW-0808">Transferase</keyword>
<reference evidence="1 2" key="2">
    <citation type="submission" date="2023-10" db="EMBL/GenBank/DDBJ databases">
        <authorList>
            <person name="Han X.F."/>
        </authorList>
    </citation>
    <scope>NUCLEOTIDE SEQUENCE [LARGE SCALE GENOMIC DNA]</scope>
    <source>
        <strain evidence="1 2">KCTC 39840</strain>
    </source>
</reference>
<dbReference type="InterPro" id="IPR014942">
    <property type="entry name" value="AbiEii"/>
</dbReference>
<sequence>MTGTSATEQAATAAFKALQVKARAVHGGNTQPLLVVYAVESFLRRLAISDYADQMVLKGGMLMAANSIRRMTKDADLSTHGLPNGEREMRDAVARICSLVPDPRDGVTIDAASITTEVMREGDEYQGVRCKQVAALGRARIPFALDFSFGDPAQSTVIELESVIDRPAVRLAAYPLALNLAEKIVTAMQRRETSTRDRDFADLWVTSRIHRLDAPELRRHVLAVASHREQPVIPIAEALARMPDRQRSYTAMVARMSYLSPPPERWSDLIEDVIDFVDPLLADHGERFSNWDPAALAWD</sequence>
<dbReference type="GO" id="GO:0016740">
    <property type="term" value="F:transferase activity"/>
    <property type="evidence" value="ECO:0007669"/>
    <property type="project" value="UniProtKB-KW"/>
</dbReference>
<reference evidence="2" key="1">
    <citation type="submission" date="2023-07" db="EMBL/GenBank/DDBJ databases">
        <title>Conexibacter stalactiti sp. nov., isolated from stalactites in a lava cave and emended description of the genus Conexibacter.</title>
        <authorList>
            <person name="Lee S.D."/>
        </authorList>
    </citation>
    <scope>NUCLEOTIDE SEQUENCE [LARGE SCALE GENOMIC DNA]</scope>
    <source>
        <strain evidence="2">KCTC 39840</strain>
    </source>
</reference>
<gene>
    <name evidence="1" type="ORF">R7226_05690</name>
</gene>
<evidence type="ECO:0000313" key="2">
    <source>
        <dbReference type="Proteomes" id="UP001284601"/>
    </source>
</evidence>
<dbReference type="Proteomes" id="UP001284601">
    <property type="component" value="Unassembled WGS sequence"/>
</dbReference>
<comment type="caution">
    <text evidence="1">The sequence shown here is derived from an EMBL/GenBank/DDBJ whole genome shotgun (WGS) entry which is preliminary data.</text>
</comment>
<dbReference type="EMBL" id="JAWSTH010000009">
    <property type="protein sequence ID" value="MDW5593815.1"/>
    <property type="molecule type" value="Genomic_DNA"/>
</dbReference>
<name>A0ABU4HKI1_9ACTN</name>
<protein>
    <submittedName>
        <fullName evidence="1">Nucleotidyl transferase AbiEii/AbiGii toxin family protein</fullName>
    </submittedName>
</protein>
<dbReference type="Pfam" id="PF08843">
    <property type="entry name" value="AbiEii"/>
    <property type="match status" value="1"/>
</dbReference>